<organism evidence="1 2">
    <name type="scientific">Acinetobacter bouvetii DSM 14964 = CIP 107468</name>
    <dbReference type="NCBI Taxonomy" id="1120925"/>
    <lineage>
        <taxon>Bacteria</taxon>
        <taxon>Pseudomonadati</taxon>
        <taxon>Pseudomonadota</taxon>
        <taxon>Gammaproteobacteria</taxon>
        <taxon>Moraxellales</taxon>
        <taxon>Moraxellaceae</taxon>
        <taxon>Acinetobacter</taxon>
    </lineage>
</organism>
<name>N9C6E9_9GAMM</name>
<keyword evidence="2" id="KW-1185">Reference proteome</keyword>
<sequence>MGNIISSDSLVRSKCGVVKDYYIVKASYSINGEVYYTVYINGNKKSGTVRIFLYTDEYGRIKNHIIK</sequence>
<dbReference type="EMBL" id="APQD01000023">
    <property type="protein sequence ID" value="ENV81432.1"/>
    <property type="molecule type" value="Genomic_DNA"/>
</dbReference>
<dbReference type="AlphaFoldDB" id="N9C6E9"/>
<accession>N9C6E9</accession>
<proteinExistence type="predicted"/>
<gene>
    <name evidence="1" type="ORF">F941_02990</name>
</gene>
<reference evidence="1 2" key="1">
    <citation type="submission" date="2013-02" db="EMBL/GenBank/DDBJ databases">
        <title>The Genome Sequence of Acinetobacter bouvetii CIP 107468.</title>
        <authorList>
            <consortium name="The Broad Institute Genome Sequencing Platform"/>
            <consortium name="The Broad Institute Genome Sequencing Center for Infectious Disease"/>
            <person name="Cerqueira G."/>
            <person name="Feldgarden M."/>
            <person name="Courvalin P."/>
            <person name="Perichon B."/>
            <person name="Grillot-Courvalin C."/>
            <person name="Clermont D."/>
            <person name="Rocha E."/>
            <person name="Yoon E.-J."/>
            <person name="Nemec A."/>
            <person name="Walker B."/>
            <person name="Young S.K."/>
            <person name="Zeng Q."/>
            <person name="Gargeya S."/>
            <person name="Fitzgerald M."/>
            <person name="Haas B."/>
            <person name="Abouelleil A."/>
            <person name="Alvarado L."/>
            <person name="Arachchi H.M."/>
            <person name="Berlin A.M."/>
            <person name="Chapman S.B."/>
            <person name="Dewar J."/>
            <person name="Goldberg J."/>
            <person name="Griggs A."/>
            <person name="Gujja S."/>
            <person name="Hansen M."/>
            <person name="Howarth C."/>
            <person name="Imamovic A."/>
            <person name="Larimer J."/>
            <person name="McCowan C."/>
            <person name="Murphy C."/>
            <person name="Neiman D."/>
            <person name="Pearson M."/>
            <person name="Priest M."/>
            <person name="Roberts A."/>
            <person name="Saif S."/>
            <person name="Shea T."/>
            <person name="Sisk P."/>
            <person name="Sykes S."/>
            <person name="Wortman J."/>
            <person name="Nusbaum C."/>
            <person name="Birren B."/>
        </authorList>
    </citation>
    <scope>NUCLEOTIDE SEQUENCE [LARGE SCALE GENOMIC DNA]</scope>
    <source>
        <strain evidence="1 2">CIP 107468</strain>
    </source>
</reference>
<evidence type="ECO:0000313" key="2">
    <source>
        <dbReference type="Proteomes" id="UP000018460"/>
    </source>
</evidence>
<evidence type="ECO:0000313" key="1">
    <source>
        <dbReference type="EMBL" id="ENV81432.1"/>
    </source>
</evidence>
<dbReference type="Proteomes" id="UP000018460">
    <property type="component" value="Unassembled WGS sequence"/>
</dbReference>
<protein>
    <submittedName>
        <fullName evidence="1">Uncharacterized protein</fullName>
    </submittedName>
</protein>
<comment type="caution">
    <text evidence="1">The sequence shown here is derived from an EMBL/GenBank/DDBJ whole genome shotgun (WGS) entry which is preliminary data.</text>
</comment>